<organism evidence="1 2">
    <name type="scientific">Thermithiobacillus plumbiphilus</name>
    <dbReference type="NCBI Taxonomy" id="1729899"/>
    <lineage>
        <taxon>Bacteria</taxon>
        <taxon>Pseudomonadati</taxon>
        <taxon>Pseudomonadota</taxon>
        <taxon>Acidithiobacillia</taxon>
        <taxon>Acidithiobacillales</taxon>
        <taxon>Thermithiobacillaceae</taxon>
        <taxon>Thermithiobacillus</taxon>
    </lineage>
</organism>
<dbReference type="RefSeq" id="WP_341370266.1">
    <property type="nucleotide sequence ID" value="NZ_JBBPCO010000004.1"/>
</dbReference>
<dbReference type="Pfam" id="PF02810">
    <property type="entry name" value="SEC-C"/>
    <property type="match status" value="1"/>
</dbReference>
<dbReference type="Gene3D" id="3.10.450.50">
    <property type="match status" value="1"/>
</dbReference>
<comment type="caution">
    <text evidence="1">The sequence shown here is derived from an EMBL/GenBank/DDBJ whole genome shotgun (WGS) entry which is preliminary data.</text>
</comment>
<keyword evidence="2" id="KW-1185">Reference proteome</keyword>
<name>A0ABU9D772_9PROT</name>
<proteinExistence type="predicted"/>
<accession>A0ABU9D772</accession>
<gene>
    <name evidence="1" type="ORF">WOB96_05420</name>
</gene>
<evidence type="ECO:0000313" key="1">
    <source>
        <dbReference type="EMBL" id="MEK8089201.1"/>
    </source>
</evidence>
<sequence>MNALHKWGPKNCFYEYDLYSTHFGTIVNDEVEKYLFGSIDVRGAKAVRAFANGDPCAMHDSFQDFFEYLDAQKLRTPKGLDWIKSRYPALNQLQLMREMQGLRLMHCTMWTEGVREIVSAEESDVKFIVTDHPVTVYNAALPPTSPECSYPGDPLIELVGSQTVFALDANTCLILTHLENAQEPRASNLTAPRTHARYRGQSLVRTDAFIRKRKLSRDEVIAINHLLKSCARRYLAAANQEWLYPERSFAGGWQDIAKVLLPRDDLWRFGGEIYVGYADGATHYQDAFGRTSGAHKYLQRKKRQSNLGPNDACGCGSGRKFKHCCKDLPEADRPSWDVYGIRERNLMLSRAVQDILGLTAGKSWDDVRRELSDEQVKRIHEAFGSLWPEDTDLTEVLPRATRSAFRVVYLGVADPRTVEATVLGWLPYFDEVVLAHPFINPLRIKPEFSPTKSPSQHKAQTLKNVLLLLVLEPYIRSGYVHLIPDPGDFNPLFGTSALQMAEERTAGWKPDQKSMGLLNALAKDDHHRLLRQLPENSLRQWFRKHMSQASDTEIESTIAYMKAELAADPYALLQPTEPGETGAQFLYFKGYSLEAAMYLASLTGSAIYTDVEAHWQQLHLHAVQTGRAVAGSWTPVVESLRAIDFPIDMNAQTLYEVRQSGRFGGMRAAMRRLAEASRQSSGQPQQDQIALQFTAAAKAVKSQWASVPHTLRLIGNVELSVPAGGFERNDVRRLLLTFGKAKTVHSIPLAMLIRLEAAAAAIA</sequence>
<dbReference type="Proteomes" id="UP001446205">
    <property type="component" value="Unassembled WGS sequence"/>
</dbReference>
<evidence type="ECO:0000313" key="2">
    <source>
        <dbReference type="Proteomes" id="UP001446205"/>
    </source>
</evidence>
<dbReference type="SUPFAM" id="SSF103642">
    <property type="entry name" value="Sec-C motif"/>
    <property type="match status" value="1"/>
</dbReference>
<dbReference type="EMBL" id="JBBPCO010000004">
    <property type="protein sequence ID" value="MEK8089201.1"/>
    <property type="molecule type" value="Genomic_DNA"/>
</dbReference>
<reference evidence="1 2" key="1">
    <citation type="submission" date="2024-04" db="EMBL/GenBank/DDBJ databases">
        <authorList>
            <person name="Abashina T."/>
            <person name="Shaikin A."/>
        </authorList>
    </citation>
    <scope>NUCLEOTIDE SEQUENCE [LARGE SCALE GENOMIC DNA]</scope>
    <source>
        <strain evidence="1 2">AAFK</strain>
    </source>
</reference>
<dbReference type="InterPro" id="IPR004027">
    <property type="entry name" value="SEC_C_motif"/>
</dbReference>
<protein>
    <submittedName>
        <fullName evidence="1">SEC-C domain-containing protein</fullName>
    </submittedName>
</protein>